<feature type="active site" evidence="1">
    <location>
        <position position="121"/>
    </location>
</feature>
<dbReference type="InterPro" id="IPR011757">
    <property type="entry name" value="Lytic_transglycosylase_MltB"/>
</dbReference>
<evidence type="ECO:0000259" key="3">
    <source>
        <dbReference type="Pfam" id="PF13406"/>
    </source>
</evidence>
<dbReference type="Gene3D" id="1.10.530.10">
    <property type="match status" value="1"/>
</dbReference>
<comment type="caution">
    <text evidence="4">The sequence shown here is derived from an EMBL/GenBank/DDBJ whole genome shotgun (WGS) entry which is preliminary data.</text>
</comment>
<dbReference type="PANTHER" id="PTHR30163:SF9">
    <property type="entry name" value="MEMBRANE-BOUND LYTIC MUREIN TRANSGLYCOSYLASE B"/>
    <property type="match status" value="1"/>
</dbReference>
<dbReference type="PANTHER" id="PTHR30163">
    <property type="entry name" value="MEMBRANE-BOUND LYTIC MUREIN TRANSGLYCOSYLASE B"/>
    <property type="match status" value="1"/>
</dbReference>
<name>A0A6M0K1T6_9GAMM</name>
<organism evidence="4 5">
    <name type="scientific">Thiorhodococcus minor</name>
    <dbReference type="NCBI Taxonomy" id="57489"/>
    <lineage>
        <taxon>Bacteria</taxon>
        <taxon>Pseudomonadati</taxon>
        <taxon>Pseudomonadota</taxon>
        <taxon>Gammaproteobacteria</taxon>
        <taxon>Chromatiales</taxon>
        <taxon>Chromatiaceae</taxon>
        <taxon>Thiorhodococcus</taxon>
    </lineage>
</organism>
<dbReference type="NCBIfam" id="TIGR02282">
    <property type="entry name" value="MltB"/>
    <property type="match status" value="1"/>
</dbReference>
<sequence length="330" mass="36379">MPPLRPFLAALVLAASAATAEPDSYRDGSQQFIADMVERHGFEASALESLLAQASYRQSIIDAMNRPYEAKPWRDYRKLFLTPERIRGGVAFWRANRETLARAEAGFGVKPEVIAAIVGVETSYGANLGSYPVLDALTTLGFSYPRRADFFRAQLAELLLLAREEDIEPAELRGSYAGAMGLPQFIPSSYRAYAVDFDADGRRDLWGSKADVIGSVANYFQEHGWRPGVPVAFPAEMAAARINGLEVAEKRPIEPRLTLEALQEAGVSWAPRALDSATPASLLRLDGVEDEYWVGLDNFYVITRYNHSNLYAMAVYQLSEAIRAAFAEAG</sequence>
<dbReference type="InterPro" id="IPR031304">
    <property type="entry name" value="SLT_2"/>
</dbReference>
<dbReference type="Proteomes" id="UP000483379">
    <property type="component" value="Unassembled WGS sequence"/>
</dbReference>
<evidence type="ECO:0000313" key="4">
    <source>
        <dbReference type="EMBL" id="NEV62557.1"/>
    </source>
</evidence>
<accession>A0A6M0K1T6</accession>
<keyword evidence="2" id="KW-0732">Signal</keyword>
<dbReference type="FunFam" id="1.10.8.350:FF:000001">
    <property type="entry name" value="Lytic murein transglycosylase B"/>
    <property type="match status" value="1"/>
</dbReference>
<feature type="chain" id="PRO_5026996816" evidence="2">
    <location>
        <begin position="21"/>
        <end position="330"/>
    </location>
</feature>
<reference evidence="4 5" key="1">
    <citation type="submission" date="2020-02" db="EMBL/GenBank/DDBJ databases">
        <title>Genome sequences of Thiorhodococcus mannitoliphagus and Thiorhodococcus minor, purple sulfur photosynthetic bacteria in the gammaproteobacterial family, Chromatiaceae.</title>
        <authorList>
            <person name="Aviles F.A."/>
            <person name="Meyer T.E."/>
            <person name="Kyndt J.A."/>
        </authorList>
    </citation>
    <scope>NUCLEOTIDE SEQUENCE [LARGE SCALE GENOMIC DNA]</scope>
    <source>
        <strain evidence="4 5">DSM 11518</strain>
    </source>
</reference>
<dbReference type="InterPro" id="IPR043426">
    <property type="entry name" value="MltB-like"/>
</dbReference>
<dbReference type="GO" id="GO:0009253">
    <property type="term" value="P:peptidoglycan catabolic process"/>
    <property type="evidence" value="ECO:0007669"/>
    <property type="project" value="TreeGrafter"/>
</dbReference>
<dbReference type="RefSeq" id="WP_164453024.1">
    <property type="nucleotide sequence ID" value="NZ_JAAIJQ010000030.1"/>
</dbReference>
<keyword evidence="5" id="KW-1185">Reference proteome</keyword>
<evidence type="ECO:0000256" key="2">
    <source>
        <dbReference type="SAM" id="SignalP"/>
    </source>
</evidence>
<dbReference type="EMBL" id="JAAIJQ010000030">
    <property type="protein sequence ID" value="NEV62557.1"/>
    <property type="molecule type" value="Genomic_DNA"/>
</dbReference>
<gene>
    <name evidence="4" type="primary">mltB</name>
    <name evidence="4" type="ORF">G3446_11755</name>
</gene>
<evidence type="ECO:0000313" key="5">
    <source>
        <dbReference type="Proteomes" id="UP000483379"/>
    </source>
</evidence>
<dbReference type="AlphaFoldDB" id="A0A6M0K1T6"/>
<dbReference type="Pfam" id="PF13406">
    <property type="entry name" value="SLT_2"/>
    <property type="match status" value="1"/>
</dbReference>
<proteinExistence type="predicted"/>
<dbReference type="InterPro" id="IPR023346">
    <property type="entry name" value="Lysozyme-like_dom_sf"/>
</dbReference>
<feature type="signal peptide" evidence="2">
    <location>
        <begin position="1"/>
        <end position="20"/>
    </location>
</feature>
<feature type="domain" description="Transglycosylase SLT" evidence="3">
    <location>
        <begin position="29"/>
        <end position="320"/>
    </location>
</feature>
<dbReference type="CDD" id="cd13399">
    <property type="entry name" value="Slt35-like"/>
    <property type="match status" value="1"/>
</dbReference>
<protein>
    <submittedName>
        <fullName evidence="4">Lytic murein transglycosylase B</fullName>
    </submittedName>
</protein>
<dbReference type="GO" id="GO:0008933">
    <property type="term" value="F:peptidoglycan lytic transglycosylase activity"/>
    <property type="evidence" value="ECO:0007669"/>
    <property type="project" value="TreeGrafter"/>
</dbReference>
<evidence type="ECO:0000256" key="1">
    <source>
        <dbReference type="PIRSR" id="PIRSR611757-1"/>
    </source>
</evidence>
<dbReference type="SUPFAM" id="SSF53955">
    <property type="entry name" value="Lysozyme-like"/>
    <property type="match status" value="1"/>
</dbReference>
<dbReference type="Gene3D" id="1.10.8.350">
    <property type="entry name" value="Bacterial muramidase"/>
    <property type="match status" value="1"/>
</dbReference>